<dbReference type="PANTHER" id="PTHR47529">
    <property type="entry name" value="PEPTIDYL-PROLYL CIS-TRANS ISOMERASE D"/>
    <property type="match status" value="1"/>
</dbReference>
<dbReference type="Pfam" id="PF13145">
    <property type="entry name" value="Rotamase_2"/>
    <property type="match status" value="1"/>
</dbReference>
<dbReference type="OrthoDB" id="9768393at2"/>
<keyword evidence="3" id="KW-1003">Cell membrane</keyword>
<organism evidence="17 18">
    <name type="scientific">Roseibium hamelinense</name>
    <dbReference type="NCBI Taxonomy" id="150831"/>
    <lineage>
        <taxon>Bacteria</taxon>
        <taxon>Pseudomonadati</taxon>
        <taxon>Pseudomonadota</taxon>
        <taxon>Alphaproteobacteria</taxon>
        <taxon>Hyphomicrobiales</taxon>
        <taxon>Stappiaceae</taxon>
        <taxon>Roseibium</taxon>
    </lineage>
</organism>
<evidence type="ECO:0000256" key="8">
    <source>
        <dbReference type="ARBA" id="ARBA00023186"/>
    </source>
</evidence>
<dbReference type="EMBL" id="VLLF01000001">
    <property type="protein sequence ID" value="TWI93100.1"/>
    <property type="molecule type" value="Genomic_DNA"/>
</dbReference>
<comment type="caution">
    <text evidence="17">The sequence shown here is derived from an EMBL/GenBank/DDBJ whole genome shotgun (WGS) entry which is preliminary data.</text>
</comment>
<dbReference type="GO" id="GO:0003755">
    <property type="term" value="F:peptidyl-prolyl cis-trans isomerase activity"/>
    <property type="evidence" value="ECO:0007669"/>
    <property type="project" value="UniProtKB-KW"/>
</dbReference>
<keyword evidence="4" id="KW-0997">Cell inner membrane</keyword>
<feature type="transmembrane region" description="Helical" evidence="15">
    <location>
        <begin position="12"/>
        <end position="31"/>
    </location>
</feature>
<evidence type="ECO:0000256" key="5">
    <source>
        <dbReference type="ARBA" id="ARBA00022692"/>
    </source>
</evidence>
<evidence type="ECO:0000259" key="16">
    <source>
        <dbReference type="PROSITE" id="PS50198"/>
    </source>
</evidence>
<evidence type="ECO:0000256" key="4">
    <source>
        <dbReference type="ARBA" id="ARBA00022519"/>
    </source>
</evidence>
<dbReference type="Gene3D" id="3.10.50.40">
    <property type="match status" value="1"/>
</dbReference>
<evidence type="ECO:0000256" key="1">
    <source>
        <dbReference type="ARBA" id="ARBA00004382"/>
    </source>
</evidence>
<evidence type="ECO:0000256" key="13">
    <source>
        <dbReference type="ARBA" id="ARBA00042775"/>
    </source>
</evidence>
<keyword evidence="14 17" id="KW-0413">Isomerase</keyword>
<dbReference type="Pfam" id="PF13624">
    <property type="entry name" value="SurA_N_3"/>
    <property type="match status" value="1"/>
</dbReference>
<keyword evidence="8" id="KW-0143">Chaperone</keyword>
<evidence type="ECO:0000256" key="9">
    <source>
        <dbReference type="ARBA" id="ARBA00030642"/>
    </source>
</evidence>
<evidence type="ECO:0000256" key="6">
    <source>
        <dbReference type="ARBA" id="ARBA00022989"/>
    </source>
</evidence>
<comment type="similarity">
    <text evidence="11">Belongs to the PpiD chaperone family.</text>
</comment>
<evidence type="ECO:0000256" key="15">
    <source>
        <dbReference type="SAM" id="Phobius"/>
    </source>
</evidence>
<keyword evidence="14" id="KW-0697">Rotamase</keyword>
<dbReference type="GO" id="GO:0005886">
    <property type="term" value="C:plasma membrane"/>
    <property type="evidence" value="ECO:0007669"/>
    <property type="project" value="UniProtKB-SubCell"/>
</dbReference>
<dbReference type="AlphaFoldDB" id="A0A562TJU6"/>
<gene>
    <name evidence="17" type="ORF">JM93_00655</name>
</gene>
<dbReference type="SUPFAM" id="SSF54534">
    <property type="entry name" value="FKBP-like"/>
    <property type="match status" value="1"/>
</dbReference>
<sequence length="632" mass="68606">MLNALRKGAGTWVAKIFIALLVMSFAIWGVADIFTGFGQNVAAKVGNTEISAFSFDRAYRQELNRIGQQLGRPLSTTEGAQFGIPQQTLGRLVAEAALNERASNLKLSVSDQRLAELIQQDPAFQRPGGGYDRALLAQILRSNGLSEDEYVIERRQLAERQQLAEGLTGRMVAPSAYVEALYQYQNETRDIAFVELTPQDAAVISDPGTQALESYFNANSTAFRAPEYRKIVLLELTPETVARPDDITDEDARAEYERDQERYFTPERRDVRQMVFQSEDEAQAAAQEIDGGKTFDALMAERGLSNSDVSLGLMEQSDFLDETIGQAAFELDAGMTSGVVDGRFGPVILNVTDVKPASTQPFEDVKDEIKATLAAEQAEREVLDLLTEIEDARAGGALLAEISDRFSLPLSEPAAFDQSALDANSNEVSLPEVNGLISGTFDSDIGIENDPLTMGRTGYLWYEVTEVTPARDRTLDEVQPDVIEAWKEDEAQSQLSARAEAIMEELNAGADLETLAEREGLTVGTETGLTRDTAQGAIGRGALPDIFAGPQGHVANVEAQGESGGRLIVVVTSVGTPAYFAEAQDVQALGQQLAQQLQDSMMNQYIADIEQTAGVEVNNAAVAQVIGLNNQQ</sequence>
<dbReference type="Proteomes" id="UP000320593">
    <property type="component" value="Unassembled WGS sequence"/>
</dbReference>
<keyword evidence="18" id="KW-1185">Reference proteome</keyword>
<dbReference type="SUPFAM" id="SSF109998">
    <property type="entry name" value="Triger factor/SurA peptide-binding domain-like"/>
    <property type="match status" value="1"/>
</dbReference>
<dbReference type="PROSITE" id="PS50198">
    <property type="entry name" value="PPIC_PPIASE_2"/>
    <property type="match status" value="1"/>
</dbReference>
<dbReference type="PANTHER" id="PTHR47529:SF1">
    <property type="entry name" value="PERIPLASMIC CHAPERONE PPID"/>
    <property type="match status" value="1"/>
</dbReference>
<evidence type="ECO:0000256" key="12">
    <source>
        <dbReference type="ARBA" id="ARBA00040743"/>
    </source>
</evidence>
<evidence type="ECO:0000256" key="3">
    <source>
        <dbReference type="ARBA" id="ARBA00022475"/>
    </source>
</evidence>
<feature type="domain" description="PpiC" evidence="16">
    <location>
        <begin position="266"/>
        <end position="353"/>
    </location>
</feature>
<dbReference type="RefSeq" id="WP_145340600.1">
    <property type="nucleotide sequence ID" value="NZ_SMLY01000087.1"/>
</dbReference>
<dbReference type="InterPro" id="IPR027304">
    <property type="entry name" value="Trigger_fact/SurA_dom_sf"/>
</dbReference>
<reference evidence="17 18" key="1">
    <citation type="submission" date="2019-07" db="EMBL/GenBank/DDBJ databases">
        <title>Genomic Encyclopedia of Archaeal and Bacterial Type Strains, Phase II (KMG-II): from individual species to whole genera.</title>
        <authorList>
            <person name="Goeker M."/>
        </authorList>
    </citation>
    <scope>NUCLEOTIDE SEQUENCE [LARGE SCALE GENOMIC DNA]</scope>
    <source>
        <strain evidence="17 18">ATCC BAA-252</strain>
    </source>
</reference>
<dbReference type="Gene3D" id="1.10.4030.10">
    <property type="entry name" value="Porin chaperone SurA, peptide-binding domain"/>
    <property type="match status" value="1"/>
</dbReference>
<keyword evidence="7 15" id="KW-0472">Membrane</keyword>
<keyword evidence="5 15" id="KW-0812">Transmembrane</keyword>
<evidence type="ECO:0000256" key="11">
    <source>
        <dbReference type="ARBA" id="ARBA00038408"/>
    </source>
</evidence>
<proteinExistence type="inferred from homology"/>
<evidence type="ECO:0000256" key="2">
    <source>
        <dbReference type="ARBA" id="ARBA00018370"/>
    </source>
</evidence>
<evidence type="ECO:0000256" key="7">
    <source>
        <dbReference type="ARBA" id="ARBA00023136"/>
    </source>
</evidence>
<dbReference type="InterPro" id="IPR046357">
    <property type="entry name" value="PPIase_dom_sf"/>
</dbReference>
<evidence type="ECO:0000256" key="10">
    <source>
        <dbReference type="ARBA" id="ARBA00031484"/>
    </source>
</evidence>
<accession>A0A562TJU6</accession>
<protein>
    <recommendedName>
        <fullName evidence="2">Parvulin-like PPIase</fullName>
    </recommendedName>
    <alternativeName>
        <fullName evidence="9">Peptidyl-prolyl cis-trans isomerase plp</fullName>
    </alternativeName>
    <alternativeName>
        <fullName evidence="12">Periplasmic chaperone PpiD</fullName>
    </alternativeName>
    <alternativeName>
        <fullName evidence="13">Periplasmic folding chaperone</fullName>
    </alternativeName>
    <alternativeName>
        <fullName evidence="10">Rotamase plp</fullName>
    </alternativeName>
</protein>
<dbReference type="InterPro" id="IPR000297">
    <property type="entry name" value="PPIase_PpiC"/>
</dbReference>
<evidence type="ECO:0000256" key="14">
    <source>
        <dbReference type="PROSITE-ProRule" id="PRU00278"/>
    </source>
</evidence>
<name>A0A562TJU6_9HYPH</name>
<evidence type="ECO:0000313" key="17">
    <source>
        <dbReference type="EMBL" id="TWI93100.1"/>
    </source>
</evidence>
<comment type="subcellular location">
    <subcellularLocation>
        <location evidence="1">Cell inner membrane</location>
        <topology evidence="1">Single-pass type II membrane protein</topology>
        <orientation evidence="1">Periplasmic side</orientation>
    </subcellularLocation>
</comment>
<evidence type="ECO:0000313" key="18">
    <source>
        <dbReference type="Proteomes" id="UP000320593"/>
    </source>
</evidence>
<dbReference type="InterPro" id="IPR052029">
    <property type="entry name" value="PpiD_chaperone"/>
</dbReference>
<keyword evidence="6 15" id="KW-1133">Transmembrane helix</keyword>